<feature type="transmembrane region" description="Helical" evidence="1">
    <location>
        <begin position="12"/>
        <end position="35"/>
    </location>
</feature>
<feature type="transmembrane region" description="Helical" evidence="1">
    <location>
        <begin position="41"/>
        <end position="65"/>
    </location>
</feature>
<dbReference type="EMBL" id="ADLV01000015">
    <property type="protein sequence ID" value="EGK02624.1"/>
    <property type="molecule type" value="Genomic_DNA"/>
</dbReference>
<keyword evidence="3" id="KW-1185">Reference proteome</keyword>
<dbReference type="AlphaFoldDB" id="F5IVH4"/>
<keyword evidence="1" id="KW-0812">Transmembrane</keyword>
<accession>F5IVH4</accession>
<evidence type="ECO:0000256" key="1">
    <source>
        <dbReference type="SAM" id="Phobius"/>
    </source>
</evidence>
<keyword evidence="1" id="KW-0472">Membrane</keyword>
<gene>
    <name evidence="2" type="ORF">HMPREF9455_00874</name>
</gene>
<organism evidence="2 3">
    <name type="scientific">Dysgonomonas gadei ATCC BAA-286</name>
    <dbReference type="NCBI Taxonomy" id="742766"/>
    <lineage>
        <taxon>Bacteria</taxon>
        <taxon>Pseudomonadati</taxon>
        <taxon>Bacteroidota</taxon>
        <taxon>Bacteroidia</taxon>
        <taxon>Bacteroidales</taxon>
        <taxon>Dysgonomonadaceae</taxon>
        <taxon>Dysgonomonas</taxon>
    </lineage>
</organism>
<dbReference type="eggNOG" id="ENOG5033Y7E">
    <property type="taxonomic scope" value="Bacteria"/>
</dbReference>
<evidence type="ECO:0000313" key="3">
    <source>
        <dbReference type="Proteomes" id="UP000004913"/>
    </source>
</evidence>
<dbReference type="HOGENOM" id="CLU_1413185_0_0_10"/>
<name>F5IVH4_9BACT</name>
<comment type="caution">
    <text evidence="2">The sequence shown here is derived from an EMBL/GenBank/DDBJ whole genome shotgun (WGS) entry which is preliminary data.</text>
</comment>
<sequence>MKHTIYRIFSKNTGLIILTFICILFTIYFVYLGTISEFDTVYSIIVLCYIILNILLIRSVIFPIIKINKSGITSYGFFRKRELAWHDVKDIKLLKSKTQNKNIPVPMQMYVEWKYTDSPETHGVWMKRTNTYIILSKKDIIKPNDGIYSKLNLYRHIAASNSTVAFAYDKQVWKIIEEQLPESIIYQVQGQT</sequence>
<dbReference type="RefSeq" id="WP_006798389.1">
    <property type="nucleotide sequence ID" value="NZ_GL891980.1"/>
</dbReference>
<proteinExistence type="predicted"/>
<protein>
    <submittedName>
        <fullName evidence="2">Uncharacterized protein</fullName>
    </submittedName>
</protein>
<keyword evidence="1" id="KW-1133">Transmembrane helix</keyword>
<dbReference type="Proteomes" id="UP000004913">
    <property type="component" value="Unassembled WGS sequence"/>
</dbReference>
<evidence type="ECO:0000313" key="2">
    <source>
        <dbReference type="EMBL" id="EGK02624.1"/>
    </source>
</evidence>
<reference evidence="2 3" key="1">
    <citation type="submission" date="2011-04" db="EMBL/GenBank/DDBJ databases">
        <title>The Genome Sequence of Dysgonomonas gadei ATCC BAA-286.</title>
        <authorList>
            <consortium name="The Broad Institute Genome Sequencing Platform"/>
            <person name="Earl A."/>
            <person name="Ward D."/>
            <person name="Feldgarden M."/>
            <person name="Gevers D."/>
            <person name="Pudlo N."/>
            <person name="Martens E."/>
            <person name="Allen-Vercoe E."/>
            <person name="Young S.K."/>
            <person name="Zeng Q."/>
            <person name="Gargeya S."/>
            <person name="Fitzgerald M."/>
            <person name="Haas B."/>
            <person name="Abouelleil A."/>
            <person name="Alvarado L."/>
            <person name="Arachchi H.M."/>
            <person name="Berlin A."/>
            <person name="Brown A."/>
            <person name="Chapman S.B."/>
            <person name="Chen Z."/>
            <person name="Dunbar C."/>
            <person name="Freedman E."/>
            <person name="Gearin G."/>
            <person name="Gellesch M."/>
            <person name="Goldberg J."/>
            <person name="Griggs A."/>
            <person name="Gujja S."/>
            <person name="Heiman D."/>
            <person name="Howarth C."/>
            <person name="Larson L."/>
            <person name="Lui A."/>
            <person name="MacDonald P.J.P."/>
            <person name="Mehta T."/>
            <person name="Montmayeur A."/>
            <person name="Murphy C."/>
            <person name="Neiman D."/>
            <person name="Pearson M."/>
            <person name="Priest M."/>
            <person name="Roberts A."/>
            <person name="Saif S."/>
            <person name="Shea T."/>
            <person name="Shenoy N."/>
            <person name="Sisk P."/>
            <person name="Stolte C."/>
            <person name="Sykes S."/>
            <person name="Yandava C."/>
            <person name="Wortman J."/>
            <person name="Nusbaum C."/>
            <person name="Birren B."/>
        </authorList>
    </citation>
    <scope>NUCLEOTIDE SEQUENCE [LARGE SCALE GENOMIC DNA]</scope>
    <source>
        <strain evidence="2 3">ATCC BAA-286</strain>
    </source>
</reference>